<dbReference type="SMART" id="SM00220">
    <property type="entry name" value="S_TKc"/>
    <property type="match status" value="1"/>
</dbReference>
<dbReference type="InterPro" id="IPR008271">
    <property type="entry name" value="Ser/Thr_kinase_AS"/>
</dbReference>
<dbReference type="PROSITE" id="PS50011">
    <property type="entry name" value="PROTEIN_KINASE_DOM"/>
    <property type="match status" value="1"/>
</dbReference>
<comment type="caution">
    <text evidence="8">The sequence shown here is derived from an EMBL/GenBank/DDBJ whole genome shotgun (WGS) entry which is preliminary data.</text>
</comment>
<dbReference type="PANTHER" id="PTHR43289:SF34">
    <property type="entry name" value="SERINE_THREONINE-PROTEIN KINASE YBDM-RELATED"/>
    <property type="match status" value="1"/>
</dbReference>
<gene>
    <name evidence="8" type="ORF">L3556_15565</name>
</gene>
<dbReference type="PROSITE" id="PS00108">
    <property type="entry name" value="PROTEIN_KINASE_ST"/>
    <property type="match status" value="1"/>
</dbReference>
<name>A0ABT6F3A7_9SYNE</name>
<evidence type="ECO:0000256" key="2">
    <source>
        <dbReference type="ARBA" id="ARBA00022741"/>
    </source>
</evidence>
<feature type="region of interest" description="Disordered" evidence="5">
    <location>
        <begin position="392"/>
        <end position="470"/>
    </location>
</feature>
<dbReference type="InterPro" id="IPR000719">
    <property type="entry name" value="Prot_kinase_dom"/>
</dbReference>
<sequence length="470" mass="51007">MTTTTLHSGSTLQGGKYRLDSLLSQGGFGVTYRATHTLLNQAVVLKTLNPQQQRPQDLQKFGQRFIQEAQRLAQFQHPHIVRVTDCFVEAGLPFIVMDYIPGQTLAALTRSGPLSEDVALHYIRQVGRALEMVHQNGLLHRDVKPDNIMLREGTDQVVLIDFGIAREFNLGVTETNTGLLSAGYAPIEQYLPRHQWSPATDIYALAATLYALLAGKAPVASVLRDRVPLEDLREFQPNVSDLTLGAINQGMAMEARQRPQSVSTWLDLLGPQGKGVSRPTVATVAVLPQHYHSLPATQNNQNNGSAGYSSGSTGWNPWYWLIGTAIIGSLLGAGLGFLVRNRPAQVFPATPDPTTEEQDFPQTLPTVTPRVRQNQPRIEPSPTTIPEVEITLPPVIPEEDPLPDIILEETPPLDPSTPASPSPSPKPEASPKSSPSPQLSPMPEVSPPVNVLPPSDPVPPSEPDTSGSSQ</sequence>
<evidence type="ECO:0000256" key="3">
    <source>
        <dbReference type="ARBA" id="ARBA00022777"/>
    </source>
</evidence>
<keyword evidence="4" id="KW-0067">ATP-binding</keyword>
<dbReference type="SUPFAM" id="SSF56112">
    <property type="entry name" value="Protein kinase-like (PK-like)"/>
    <property type="match status" value="1"/>
</dbReference>
<dbReference type="Gene3D" id="1.10.510.10">
    <property type="entry name" value="Transferase(Phosphotransferase) domain 1"/>
    <property type="match status" value="1"/>
</dbReference>
<dbReference type="InterPro" id="IPR011009">
    <property type="entry name" value="Kinase-like_dom_sf"/>
</dbReference>
<evidence type="ECO:0000313" key="9">
    <source>
        <dbReference type="Proteomes" id="UP001154265"/>
    </source>
</evidence>
<reference evidence="8" key="2">
    <citation type="submission" date="2022-01" db="EMBL/GenBank/DDBJ databases">
        <authorList>
            <person name="Zivanovic Y."/>
            <person name="Moreira D."/>
            <person name="Lopez-Garcia P."/>
        </authorList>
    </citation>
    <scope>NUCLEOTIDE SEQUENCE</scope>
    <source>
        <strain evidence="8">G9</strain>
    </source>
</reference>
<feature type="compositionally biased region" description="Pro residues" evidence="5">
    <location>
        <begin position="412"/>
        <end position="428"/>
    </location>
</feature>
<reference evidence="8" key="1">
    <citation type="journal article" date="2022" name="Genome Biol. Evol.">
        <title>A New Gene Family Diagnostic for Intracellular Biomineralization of Amorphous Ca Carbonates by Cyanobacteria.</title>
        <authorList>
            <person name="Benzerara K."/>
            <person name="Duprat E."/>
            <person name="Bitard-Feildel T."/>
            <person name="Caumes G."/>
            <person name="Cassier-Chauvat C."/>
            <person name="Chauvat F."/>
            <person name="Dezi M."/>
            <person name="Diop S.I."/>
            <person name="Gaschignard G."/>
            <person name="Gorgen S."/>
            <person name="Gugger M."/>
            <person name="Lopez-Garcia P."/>
            <person name="Millet M."/>
            <person name="Skouri-Panet F."/>
            <person name="Moreira D."/>
            <person name="Callebaut I."/>
        </authorList>
    </citation>
    <scope>NUCLEOTIDE SEQUENCE</scope>
    <source>
        <strain evidence="8">G9</strain>
    </source>
</reference>
<dbReference type="PANTHER" id="PTHR43289">
    <property type="entry name" value="MITOGEN-ACTIVATED PROTEIN KINASE KINASE KINASE 20-RELATED"/>
    <property type="match status" value="1"/>
</dbReference>
<keyword evidence="6" id="KW-1133">Transmembrane helix</keyword>
<feature type="domain" description="Protein kinase" evidence="7">
    <location>
        <begin position="17"/>
        <end position="281"/>
    </location>
</feature>
<accession>A0ABT6F3A7</accession>
<dbReference type="RefSeq" id="WP_277868253.1">
    <property type="nucleotide sequence ID" value="NZ_JAKKUT010000008.1"/>
</dbReference>
<dbReference type="Proteomes" id="UP001154265">
    <property type="component" value="Unassembled WGS sequence"/>
</dbReference>
<dbReference type="CDD" id="cd14014">
    <property type="entry name" value="STKc_PknB_like"/>
    <property type="match status" value="1"/>
</dbReference>
<evidence type="ECO:0000256" key="6">
    <source>
        <dbReference type="SAM" id="Phobius"/>
    </source>
</evidence>
<keyword evidence="9" id="KW-1185">Reference proteome</keyword>
<evidence type="ECO:0000256" key="1">
    <source>
        <dbReference type="ARBA" id="ARBA00022679"/>
    </source>
</evidence>
<organism evidence="8 9">
    <name type="scientific">Candidatus Synechococcus calcipolaris G9</name>
    <dbReference type="NCBI Taxonomy" id="1497997"/>
    <lineage>
        <taxon>Bacteria</taxon>
        <taxon>Bacillati</taxon>
        <taxon>Cyanobacteriota</taxon>
        <taxon>Cyanophyceae</taxon>
        <taxon>Synechococcales</taxon>
        <taxon>Synechococcaceae</taxon>
        <taxon>Synechococcus</taxon>
    </lineage>
</organism>
<dbReference type="Pfam" id="PF00069">
    <property type="entry name" value="Pkinase"/>
    <property type="match status" value="1"/>
</dbReference>
<keyword evidence="6" id="KW-0812">Transmembrane</keyword>
<proteinExistence type="predicted"/>
<evidence type="ECO:0000256" key="4">
    <source>
        <dbReference type="ARBA" id="ARBA00022840"/>
    </source>
</evidence>
<feature type="transmembrane region" description="Helical" evidence="6">
    <location>
        <begin position="318"/>
        <end position="339"/>
    </location>
</feature>
<protein>
    <submittedName>
        <fullName evidence="8">Protein kinase</fullName>
    </submittedName>
</protein>
<keyword evidence="6" id="KW-0472">Membrane</keyword>
<keyword evidence="1" id="KW-0808">Transferase</keyword>
<dbReference type="EMBL" id="JAKKUT010000008">
    <property type="protein sequence ID" value="MDG2992337.1"/>
    <property type="molecule type" value="Genomic_DNA"/>
</dbReference>
<keyword evidence="3 8" id="KW-0418">Kinase</keyword>
<dbReference type="Gene3D" id="3.30.200.20">
    <property type="entry name" value="Phosphorylase Kinase, domain 1"/>
    <property type="match status" value="1"/>
</dbReference>
<dbReference type="GO" id="GO:0016301">
    <property type="term" value="F:kinase activity"/>
    <property type="evidence" value="ECO:0007669"/>
    <property type="project" value="UniProtKB-KW"/>
</dbReference>
<evidence type="ECO:0000313" key="8">
    <source>
        <dbReference type="EMBL" id="MDG2992337.1"/>
    </source>
</evidence>
<keyword evidence="2" id="KW-0547">Nucleotide-binding</keyword>
<evidence type="ECO:0000256" key="5">
    <source>
        <dbReference type="SAM" id="MobiDB-lite"/>
    </source>
</evidence>
<evidence type="ECO:0000259" key="7">
    <source>
        <dbReference type="PROSITE" id="PS50011"/>
    </source>
</evidence>
<feature type="compositionally biased region" description="Pro residues" evidence="5">
    <location>
        <begin position="438"/>
        <end position="462"/>
    </location>
</feature>